<dbReference type="GO" id="GO:0005524">
    <property type="term" value="F:ATP binding"/>
    <property type="evidence" value="ECO:0007669"/>
    <property type="project" value="UniProtKB-KW"/>
</dbReference>
<evidence type="ECO:0000256" key="11">
    <source>
        <dbReference type="SAM" id="MobiDB-lite"/>
    </source>
</evidence>
<dbReference type="PANTHER" id="PTHR43166:SF30">
    <property type="entry name" value="METHIONINE IMPORT ATP-BINDING PROTEIN METN"/>
    <property type="match status" value="1"/>
</dbReference>
<dbReference type="InterPro" id="IPR027417">
    <property type="entry name" value="P-loop_NTPase"/>
</dbReference>
<dbReference type="STRING" id="156892.BM477_05415"/>
<dbReference type="GO" id="GO:0016887">
    <property type="term" value="F:ATP hydrolysis activity"/>
    <property type="evidence" value="ECO:0007669"/>
    <property type="project" value="InterPro"/>
</dbReference>
<evidence type="ECO:0000256" key="3">
    <source>
        <dbReference type="ARBA" id="ARBA00022475"/>
    </source>
</evidence>
<evidence type="ECO:0000259" key="12">
    <source>
        <dbReference type="PROSITE" id="PS50893"/>
    </source>
</evidence>
<dbReference type="EMBL" id="MPDM01000005">
    <property type="protein sequence ID" value="OKL48642.1"/>
    <property type="molecule type" value="Genomic_DNA"/>
</dbReference>
<dbReference type="InterPro" id="IPR017871">
    <property type="entry name" value="ABC_transporter-like_CS"/>
</dbReference>
<keyword evidence="4" id="KW-0547">Nucleotide-binding</keyword>
<protein>
    <submittedName>
        <fullName evidence="13">ABC transporter</fullName>
    </submittedName>
</protein>
<evidence type="ECO:0000313" key="14">
    <source>
        <dbReference type="Proteomes" id="UP000186465"/>
    </source>
</evidence>
<dbReference type="InterPro" id="IPR041701">
    <property type="entry name" value="MetN_ABC"/>
</dbReference>
<dbReference type="InterPro" id="IPR050086">
    <property type="entry name" value="MetN_ABC_transporter-like"/>
</dbReference>
<evidence type="ECO:0000256" key="2">
    <source>
        <dbReference type="ARBA" id="ARBA00022448"/>
    </source>
</evidence>
<gene>
    <name evidence="13" type="ORF">BM477_05415</name>
</gene>
<comment type="function">
    <text evidence="9">Part of the ABC transporter FtsEX involved in cellular division. Has ATPase activity.</text>
</comment>
<dbReference type="Pfam" id="PF00005">
    <property type="entry name" value="ABC_tran"/>
    <property type="match status" value="1"/>
</dbReference>
<evidence type="ECO:0000313" key="13">
    <source>
        <dbReference type="EMBL" id="OKL48642.1"/>
    </source>
</evidence>
<dbReference type="InterPro" id="IPR003593">
    <property type="entry name" value="AAA+_ATPase"/>
</dbReference>
<feature type="region of interest" description="Disordered" evidence="11">
    <location>
        <begin position="1"/>
        <end position="22"/>
    </location>
</feature>
<accession>A0A1Q5PM90</accession>
<keyword evidence="8" id="KW-0472">Membrane</keyword>
<dbReference type="PROSITE" id="PS00211">
    <property type="entry name" value="ABC_TRANSPORTER_1"/>
    <property type="match status" value="1"/>
</dbReference>
<dbReference type="InterPro" id="IPR003439">
    <property type="entry name" value="ABC_transporter-like_ATP-bd"/>
</dbReference>
<keyword evidence="2" id="KW-0813">Transport</keyword>
<keyword evidence="14" id="KW-1185">Reference proteome</keyword>
<comment type="caution">
    <text evidence="13">The sequence shown here is derived from an EMBL/GenBank/DDBJ whole genome shotgun (WGS) entry which is preliminary data.</text>
</comment>
<dbReference type="PANTHER" id="PTHR43166">
    <property type="entry name" value="AMINO ACID IMPORT ATP-BINDING PROTEIN"/>
    <property type="match status" value="1"/>
</dbReference>
<dbReference type="GO" id="GO:0005886">
    <property type="term" value="C:plasma membrane"/>
    <property type="evidence" value="ECO:0007669"/>
    <property type="project" value="UniProtKB-ARBA"/>
</dbReference>
<keyword evidence="5" id="KW-0067">ATP-binding</keyword>
<evidence type="ECO:0000256" key="4">
    <source>
        <dbReference type="ARBA" id="ARBA00022741"/>
    </source>
</evidence>
<evidence type="ECO:0000256" key="10">
    <source>
        <dbReference type="ARBA" id="ARBA00063837"/>
    </source>
</evidence>
<keyword evidence="7" id="KW-0029">Amino-acid transport</keyword>
<organism evidence="13 14">
    <name type="scientific">Boudabousia marimammalium</name>
    <dbReference type="NCBI Taxonomy" id="156892"/>
    <lineage>
        <taxon>Bacteria</taxon>
        <taxon>Bacillati</taxon>
        <taxon>Actinomycetota</taxon>
        <taxon>Actinomycetes</taxon>
        <taxon>Actinomycetales</taxon>
        <taxon>Actinomycetaceae</taxon>
        <taxon>Boudabousia</taxon>
    </lineage>
</organism>
<proteinExistence type="inferred from homology"/>
<dbReference type="Gene3D" id="3.40.50.300">
    <property type="entry name" value="P-loop containing nucleotide triphosphate hydrolases"/>
    <property type="match status" value="1"/>
</dbReference>
<keyword evidence="6" id="KW-1278">Translocase</keyword>
<comment type="subunit">
    <text evidence="10">Homodimer. Forms a membrane-associated complex with FtsX.</text>
</comment>
<dbReference type="FunFam" id="3.40.50.300:FF:000056">
    <property type="entry name" value="Cell division ATP-binding protein FtsE"/>
    <property type="match status" value="1"/>
</dbReference>
<comment type="similarity">
    <text evidence="1">Belongs to the ABC transporter superfamily.</text>
</comment>
<sequence>MSTTGNLFEDTSEQSEKNPTSVQPMIELRGLSKTYQSESGRVVDALVDVNLEIQRGEIHGIVGQSGAGKSTLIRCLTTLESPTSGEVIVNGEDLSRLGQSALRRARRNIGMVFQHANLLDARTVEQNIAYPLRLNGTPAAETKARVAELLEFVGLTERANSYPSELSGGQKQRVGIARALADRPPVVLCDEPTSALDSETTGQILHLLSDLREQFGVTVVIITHEMSVVREICDSVTLLEDGKVATTGPLEELVKDVTSRLTCDLVPFPAISARDVTHDAHGNENALLDVRFTSSPGKPTGSAVMTLASSLSGDLAAGTFETLGRTQVGRLALTVPRSQVKAALAAFHSHNIFAEEVPVV</sequence>
<dbReference type="Proteomes" id="UP000186465">
    <property type="component" value="Unassembled WGS sequence"/>
</dbReference>
<evidence type="ECO:0000256" key="5">
    <source>
        <dbReference type="ARBA" id="ARBA00022840"/>
    </source>
</evidence>
<dbReference type="CDD" id="cd03258">
    <property type="entry name" value="ABC_MetN_methionine_transporter"/>
    <property type="match status" value="1"/>
</dbReference>
<dbReference type="SMART" id="SM00382">
    <property type="entry name" value="AAA"/>
    <property type="match status" value="1"/>
</dbReference>
<dbReference type="GO" id="GO:0006865">
    <property type="term" value="P:amino acid transport"/>
    <property type="evidence" value="ECO:0007669"/>
    <property type="project" value="UniProtKB-KW"/>
</dbReference>
<evidence type="ECO:0000256" key="6">
    <source>
        <dbReference type="ARBA" id="ARBA00022967"/>
    </source>
</evidence>
<reference evidence="14" key="1">
    <citation type="submission" date="2016-11" db="EMBL/GenBank/DDBJ databases">
        <title>Actinomyces gypaetusis sp. nov. isolated from Gypaetus barbatus in Qinghai Tibet Plateau China.</title>
        <authorList>
            <person name="Meng X."/>
        </authorList>
    </citation>
    <scope>NUCLEOTIDE SEQUENCE [LARGE SCALE GENOMIC DNA]</scope>
    <source>
        <strain evidence="14">DSM 15383</strain>
    </source>
</reference>
<dbReference type="SUPFAM" id="SSF52540">
    <property type="entry name" value="P-loop containing nucleoside triphosphate hydrolases"/>
    <property type="match status" value="1"/>
</dbReference>
<evidence type="ECO:0000256" key="9">
    <source>
        <dbReference type="ARBA" id="ARBA00054718"/>
    </source>
</evidence>
<keyword evidence="3" id="KW-1003">Cell membrane</keyword>
<dbReference type="PROSITE" id="PS50893">
    <property type="entry name" value="ABC_TRANSPORTER_2"/>
    <property type="match status" value="1"/>
</dbReference>
<evidence type="ECO:0000256" key="8">
    <source>
        <dbReference type="ARBA" id="ARBA00023136"/>
    </source>
</evidence>
<dbReference type="AlphaFoldDB" id="A0A1Q5PM90"/>
<evidence type="ECO:0000256" key="1">
    <source>
        <dbReference type="ARBA" id="ARBA00005417"/>
    </source>
</evidence>
<feature type="domain" description="ABC transporter" evidence="12">
    <location>
        <begin position="26"/>
        <end position="266"/>
    </location>
</feature>
<evidence type="ECO:0000256" key="7">
    <source>
        <dbReference type="ARBA" id="ARBA00022970"/>
    </source>
</evidence>
<name>A0A1Q5PM90_9ACTO</name>